<dbReference type="PANTHER" id="PTHR13318">
    <property type="entry name" value="PARTNER OF PAIRED, ISOFORM B-RELATED"/>
    <property type="match status" value="1"/>
</dbReference>
<dbReference type="InterPro" id="IPR032675">
    <property type="entry name" value="LRR_dom_sf"/>
</dbReference>
<sequence>MMDTGESRKSGRKRGSIAAFGGKEEQYRSMAYDLYSESRIARYSAFRKTAPPGLKPLTRHCLESMAANINYYYQNISFLSKYRRLPEPMINLLAELVAERMRGLPGEAVFTLFIKDCQPTRLNLSIWGNHTSILQSLKRHKEVCEVVKVFNMNDPPDSGKKEDVVAGVLKFMPNLISFDARGCRKVSSQTVTIQDLKPILILPKLNVLKLSNTPLGSCKSIAAVINEIPSDSAAPLQRLKVSDTDFGSPPFEAIAKKFGKTLVCVDMMNTPCRKLAPLKYFDRLEKLNVSHLTKTKSGPNAELPKDFVSALKESQHQSQVVRLRTFICGGSPDLAQRVLNSVIPSLPGLARLSLYSCPGVTDLDIIFKTCLGLVNLDVSDTGIKDESFQILSKAEVHQHTSIPNQPTIMVMPASRIRFLNISKSRIGDLGISYICRMPELEELLLEATSITEVGVKDVAIRTSVTHLNLTSCRGIAPADRRSLFASIRSGAKEKER</sequence>
<keyword evidence="2" id="KW-1185">Reference proteome</keyword>
<dbReference type="STRING" id="286115.A0A507CX65"/>
<protein>
    <recommendedName>
        <fullName evidence="3">F-box domain-containing protein</fullName>
    </recommendedName>
</protein>
<dbReference type="VEuPathDB" id="FungiDB:SeMB42_g04594"/>
<dbReference type="AlphaFoldDB" id="A0A507CX65"/>
<dbReference type="EMBL" id="QEAN01000190">
    <property type="protein sequence ID" value="TPX43774.1"/>
    <property type="molecule type" value="Genomic_DNA"/>
</dbReference>
<proteinExistence type="predicted"/>
<dbReference type="GO" id="GO:0019005">
    <property type="term" value="C:SCF ubiquitin ligase complex"/>
    <property type="evidence" value="ECO:0007669"/>
    <property type="project" value="TreeGrafter"/>
</dbReference>
<name>A0A507CX65_9FUNG</name>
<dbReference type="Gene3D" id="3.80.10.10">
    <property type="entry name" value="Ribonuclease Inhibitor"/>
    <property type="match status" value="2"/>
</dbReference>
<evidence type="ECO:0000313" key="2">
    <source>
        <dbReference type="Proteomes" id="UP000317494"/>
    </source>
</evidence>
<evidence type="ECO:0008006" key="3">
    <source>
        <dbReference type="Google" id="ProtNLM"/>
    </source>
</evidence>
<organism evidence="1 2">
    <name type="scientific">Synchytrium endobioticum</name>
    <dbReference type="NCBI Taxonomy" id="286115"/>
    <lineage>
        <taxon>Eukaryota</taxon>
        <taxon>Fungi</taxon>
        <taxon>Fungi incertae sedis</taxon>
        <taxon>Chytridiomycota</taxon>
        <taxon>Chytridiomycota incertae sedis</taxon>
        <taxon>Chytridiomycetes</taxon>
        <taxon>Synchytriales</taxon>
        <taxon>Synchytriaceae</taxon>
        <taxon>Synchytrium</taxon>
    </lineage>
</organism>
<comment type="caution">
    <text evidence="1">The sequence shown here is derived from an EMBL/GenBank/DDBJ whole genome shotgun (WGS) entry which is preliminary data.</text>
</comment>
<dbReference type="Proteomes" id="UP000317494">
    <property type="component" value="Unassembled WGS sequence"/>
</dbReference>
<dbReference type="GO" id="GO:0031146">
    <property type="term" value="P:SCF-dependent proteasomal ubiquitin-dependent protein catabolic process"/>
    <property type="evidence" value="ECO:0007669"/>
    <property type="project" value="TreeGrafter"/>
</dbReference>
<reference evidence="1 2" key="1">
    <citation type="journal article" date="2019" name="Sci. Rep.">
        <title>Comparative genomics of chytrid fungi reveal insights into the obligate biotrophic and pathogenic lifestyle of Synchytrium endobioticum.</title>
        <authorList>
            <person name="van de Vossenberg B.T.L.H."/>
            <person name="Warris S."/>
            <person name="Nguyen H.D.T."/>
            <person name="van Gent-Pelzer M.P.E."/>
            <person name="Joly D.L."/>
            <person name="van de Geest H.C."/>
            <person name="Bonants P.J.M."/>
            <person name="Smith D.S."/>
            <person name="Levesque C.A."/>
            <person name="van der Lee T.A.J."/>
        </authorList>
    </citation>
    <scope>NUCLEOTIDE SEQUENCE [LARGE SCALE GENOMIC DNA]</scope>
    <source>
        <strain evidence="1 2">MB42</strain>
    </source>
</reference>
<accession>A0A507CX65</accession>
<gene>
    <name evidence="1" type="ORF">SeMB42_g04594</name>
</gene>
<dbReference type="SUPFAM" id="SSF52047">
    <property type="entry name" value="RNI-like"/>
    <property type="match status" value="1"/>
</dbReference>
<evidence type="ECO:0000313" key="1">
    <source>
        <dbReference type="EMBL" id="TPX43774.1"/>
    </source>
</evidence>